<feature type="domain" description="ATPase BadF/BadG/BcrA/BcrD type" evidence="1">
    <location>
        <begin position="307"/>
        <end position="557"/>
    </location>
</feature>
<dbReference type="RefSeq" id="WP_173087072.1">
    <property type="nucleotide sequence ID" value="NZ_BLTE01000026.1"/>
</dbReference>
<dbReference type="InterPro" id="IPR051805">
    <property type="entry name" value="Dehydratase_Activator_Redct"/>
</dbReference>
<evidence type="ECO:0000313" key="3">
    <source>
        <dbReference type="EMBL" id="GFK95939.1"/>
    </source>
</evidence>
<dbReference type="Pfam" id="PF09989">
    <property type="entry name" value="DUF2229"/>
    <property type="match status" value="1"/>
</dbReference>
<dbReference type="CDD" id="cd24034">
    <property type="entry name" value="ASKHA_NBD_O66634-like_rpt1"/>
    <property type="match status" value="1"/>
</dbReference>
<dbReference type="PANTHER" id="PTHR32329">
    <property type="entry name" value="BIFUNCTIONAL PROTEIN [INCLUDES 2-HYDROXYACYL-COA DEHYDRATASE (N-TER) AND ITS ACTIVATOR DOMAIN (C_TERM)-RELATED"/>
    <property type="match status" value="1"/>
</dbReference>
<dbReference type="GO" id="GO:0016787">
    <property type="term" value="F:hydrolase activity"/>
    <property type="evidence" value="ECO:0007669"/>
    <property type="project" value="UniProtKB-KW"/>
</dbReference>
<dbReference type="EMBL" id="BLTE01000026">
    <property type="protein sequence ID" value="GFK95939.1"/>
    <property type="molecule type" value="Genomic_DNA"/>
</dbReference>
<name>A0A6V8M130_9BACT</name>
<dbReference type="InterPro" id="IPR002731">
    <property type="entry name" value="ATPase_BadF"/>
</dbReference>
<feature type="domain" description="ATPase BadF/BadG/BcrA/BcrD type" evidence="1">
    <location>
        <begin position="89"/>
        <end position="254"/>
    </location>
</feature>
<dbReference type="Gene3D" id="3.30.420.40">
    <property type="match status" value="4"/>
</dbReference>
<gene>
    <name evidence="3" type="primary">hadI_2</name>
    <name evidence="3" type="ORF">NNJEOMEG_03812</name>
</gene>
<dbReference type="CDD" id="cd24035">
    <property type="entry name" value="ASKHA_NBD_O66634-like_rpt2"/>
    <property type="match status" value="1"/>
</dbReference>
<organism evidence="3 4">
    <name type="scientific">Fundidesulfovibrio magnetotacticus</name>
    <dbReference type="NCBI Taxonomy" id="2730080"/>
    <lineage>
        <taxon>Bacteria</taxon>
        <taxon>Pseudomonadati</taxon>
        <taxon>Thermodesulfobacteriota</taxon>
        <taxon>Desulfovibrionia</taxon>
        <taxon>Desulfovibrionales</taxon>
        <taxon>Desulfovibrionaceae</taxon>
        <taxon>Fundidesulfovibrio</taxon>
    </lineage>
</organism>
<accession>A0A6V8M130</accession>
<reference evidence="3 4" key="1">
    <citation type="submission" date="2020-04" db="EMBL/GenBank/DDBJ databases">
        <authorList>
            <consortium name="Desulfovibrio sp. FSS-1 genome sequencing consortium"/>
            <person name="Shimoshige H."/>
            <person name="Kobayashi H."/>
            <person name="Maekawa T."/>
        </authorList>
    </citation>
    <scope>NUCLEOTIDE SEQUENCE [LARGE SCALE GENOMIC DNA]</scope>
    <source>
        <strain evidence="3 4">SIID29052-01</strain>
    </source>
</reference>
<evidence type="ECO:0000259" key="2">
    <source>
        <dbReference type="Pfam" id="PF09989"/>
    </source>
</evidence>
<dbReference type="InterPro" id="IPR018709">
    <property type="entry name" value="CoA_activase_DUF2229"/>
</dbReference>
<keyword evidence="4" id="KW-1185">Reference proteome</keyword>
<protein>
    <submittedName>
        <fullName evidence="3">2-hydroxyisocaproyl-CoA dehydratase activator</fullName>
        <ecNumber evidence="3">3.-.-.-</ecNumber>
    </submittedName>
</protein>
<evidence type="ECO:0000259" key="1">
    <source>
        <dbReference type="Pfam" id="PF01869"/>
    </source>
</evidence>
<dbReference type="Pfam" id="PF01869">
    <property type="entry name" value="BcrAD_BadFG"/>
    <property type="match status" value="2"/>
</dbReference>
<dbReference type="SUPFAM" id="SSF53067">
    <property type="entry name" value="Actin-like ATPase domain"/>
    <property type="match status" value="2"/>
</dbReference>
<reference evidence="3 4" key="2">
    <citation type="submission" date="2020-05" db="EMBL/GenBank/DDBJ databases">
        <title>Draft genome sequence of Desulfovibrio sp. strainFSS-1.</title>
        <authorList>
            <person name="Shimoshige H."/>
            <person name="Kobayashi H."/>
            <person name="Maekawa T."/>
        </authorList>
    </citation>
    <scope>NUCLEOTIDE SEQUENCE [LARGE SCALE GENOMIC DNA]</scope>
    <source>
        <strain evidence="3 4">SIID29052-01</strain>
    </source>
</reference>
<proteinExistence type="predicted"/>
<sequence>MPLNPPDSLGICLGATSVSAVRLRTGRAAQGPIFTASVPHGGDPAGTLRRLIEELPDWCGLHVAVTGRSLRTLTRLPSLSEPEAVELAASRVRGGDDGPCTVLSAGGETFMAYALDASGRVRDIQSGNKCASGTGEFLAQQLARMGLAVEDLPGLDPQAQPWAVSGRCSVFCKSDCTHALNKGADKSSVVAGLGRMMALRCLELLEGLPPAPVLLTGGCAANPFLVRFLRQELPALTVPPEAPWFEALGAALWAENRRPAPPGHGDPVTGRARSFARRKPLRETLGLVDFKHAPRVEARPGDVAVAGLDVGSTTTKGVVVRLRDGAVLAGEYLRTGGDPVGASRRVYAALARTLEGRARIQGLGVTGSGRAIAALHAGATAAINEIVAHAAAAVHYDPDVDTIFEIGGQDAKYTQLDKGRPCDAAMNEACSAGTGSFLEEAAWESLRVPTADIAPMALAADATPDFNDQCSAFIGSDIKRAAQEGMPLPEILAGLAHSVCLNYVTRVKGNRPVGRRIFMQGGVCYNRAVPAAMAMLTGRRIVVPPEPGLMGALGVALEVARRQDEGLLPRGDFDLDALAGREASRRAPFICRGGRGGQQGCDRGCRIERIEVAGRVHPFGGICNRFENLRQGRSADARELDFVQARQRRVFRDHQAPLPGRPTVGISRSYLTNTYYPLFAAFFRELGHEPLLARRAEPEGIKRRLAALCHPAELAHGFLADLLTQRPDHLFLPHVRSVPEAGGQADSCTCVLLQGEPFYLRGAFPELEAYAGRLHTPTLDFRQGLPHCERPFTELARALGADARAARRAFRAGVEAQAACRADLDALGREAMARLDAHTGLTGVVLFGRAYNAFAAEANKAVPEKLATRGALVIPCDMLPMDPHARDDFTMYWGQGRTILAAARAARAHPRLFGAFVTNFSCGPDSFLLGYFRDEMGPRPSLVLEVDSHTADAGIETRLEAFLDIARSHQRAPRASRPRAAAACVPARVEPRGREPGVRASSGEWLPLRHPRVTLALPSMNPVASTLSAHALRGQGIRALALPPADDEALKLGRGNSSCKECLPLQLTVGTLLEHLETRPANEVTLYFMPGAQGPCRFGQYERFTRKLIARNAIPDAAVLSATADNGYQGLGAAVTLAIWRGVAAGDFLEEARSMLLAAACDPADALAAWDIARERIGEAMARSWREALDTMRREALALARLPLRAPVRDVPVVLLAGEIFVRHDPISRQGLLERLAADGIAVRTAPVSEWVFYTDWLQNRGITRPSGIAGRVRQWFKRLAWRQARAALAPSGLTGLHASPVEALVRAAAPYVSPLLTGEAVLTVGGAFQEILAPYCGVLAMGPFGCMPARLAEAALVRRFDTDALARLHPGRVRRLPAHARGKLPLLCLETDGNPFPQLAEARLEAFCLQALRLHEAMAASPSDRP</sequence>
<dbReference type="PANTHER" id="PTHR32329:SF7">
    <property type="entry name" value="ACTIVATOR OF 2-HYDROXYACYL-COA-HYDRATASE"/>
    <property type="match status" value="1"/>
</dbReference>
<dbReference type="InterPro" id="IPR043129">
    <property type="entry name" value="ATPase_NBD"/>
</dbReference>
<evidence type="ECO:0000313" key="4">
    <source>
        <dbReference type="Proteomes" id="UP000494245"/>
    </source>
</evidence>
<keyword evidence="3" id="KW-0378">Hydrolase</keyword>
<feature type="domain" description="DUF2229" evidence="2">
    <location>
        <begin position="663"/>
        <end position="879"/>
    </location>
</feature>
<dbReference type="EC" id="3.-.-.-" evidence="3"/>
<dbReference type="Proteomes" id="UP000494245">
    <property type="component" value="Unassembled WGS sequence"/>
</dbReference>
<comment type="caution">
    <text evidence="3">The sequence shown here is derived from an EMBL/GenBank/DDBJ whole genome shotgun (WGS) entry which is preliminary data.</text>
</comment>